<dbReference type="Proteomes" id="UP001139981">
    <property type="component" value="Unassembled WGS sequence"/>
</dbReference>
<proteinExistence type="predicted"/>
<name>A0ACC1M1D9_9FUNG</name>
<keyword evidence="2" id="KW-1185">Reference proteome</keyword>
<sequence>MPSATATPVSGRSAAKGRRQEAWHSAPKRGVPSRRHTAGEAESSARHAYVSPSPTAFSWLKSKHRGTSPIGIRSLSASTGQHSRTGRSASASGRLVNRDNAATNLLPTGFAPRLACTRDPCHTGAAGYYGRQRIDRYGRRARFAETAAAGESAGHLGGDCMVSRSDSASSRRERSYTDSVLEKAWRSYLEHDGGDTAHDFAAGDAPMEDGSPRPVPEPWMWKQAAIAVRNRRSQSLSAKFQQQ</sequence>
<evidence type="ECO:0000313" key="2">
    <source>
        <dbReference type="Proteomes" id="UP001139981"/>
    </source>
</evidence>
<gene>
    <name evidence="1" type="ORF">IWW38_003206</name>
</gene>
<organism evidence="1 2">
    <name type="scientific">Coemansia aciculifera</name>
    <dbReference type="NCBI Taxonomy" id="417176"/>
    <lineage>
        <taxon>Eukaryota</taxon>
        <taxon>Fungi</taxon>
        <taxon>Fungi incertae sedis</taxon>
        <taxon>Zoopagomycota</taxon>
        <taxon>Kickxellomycotina</taxon>
        <taxon>Kickxellomycetes</taxon>
        <taxon>Kickxellales</taxon>
        <taxon>Kickxellaceae</taxon>
        <taxon>Coemansia</taxon>
    </lineage>
</organism>
<evidence type="ECO:0000313" key="1">
    <source>
        <dbReference type="EMBL" id="KAJ2892481.1"/>
    </source>
</evidence>
<dbReference type="EMBL" id="JANBVB010000723">
    <property type="protein sequence ID" value="KAJ2892481.1"/>
    <property type="molecule type" value="Genomic_DNA"/>
</dbReference>
<comment type="caution">
    <text evidence="1">The sequence shown here is derived from an EMBL/GenBank/DDBJ whole genome shotgun (WGS) entry which is preliminary data.</text>
</comment>
<reference evidence="1" key="1">
    <citation type="submission" date="2022-07" db="EMBL/GenBank/DDBJ databases">
        <title>Phylogenomic reconstructions and comparative analyses of Kickxellomycotina fungi.</title>
        <authorList>
            <person name="Reynolds N.K."/>
            <person name="Stajich J.E."/>
            <person name="Barry K."/>
            <person name="Grigoriev I.V."/>
            <person name="Crous P."/>
            <person name="Smith M.E."/>
        </authorList>
    </citation>
    <scope>NUCLEOTIDE SEQUENCE</scope>
    <source>
        <strain evidence="1">CBS 190363</strain>
    </source>
</reference>
<protein>
    <submittedName>
        <fullName evidence="1">Uncharacterized protein</fullName>
    </submittedName>
</protein>
<accession>A0ACC1M1D9</accession>